<name>A0A286RHC0_9BACT</name>
<dbReference type="AlphaFoldDB" id="A0A286RHC0"/>
<accession>A0A286RHC0</accession>
<keyword evidence="2" id="KW-1185">Reference proteome</keyword>
<reference evidence="1 2" key="1">
    <citation type="journal article" name="Front. Microbiol.">
        <title>Sugar Metabolism of the First Thermophilic Planctomycete Thermogutta terrifontis: Comparative Genomic and Transcriptomic Approaches.</title>
        <authorList>
            <person name="Elcheninov A.G."/>
            <person name="Menzel P."/>
            <person name="Gudbergsdottir S.R."/>
            <person name="Slesarev A.I."/>
            <person name="Kadnikov V.V."/>
            <person name="Krogh A."/>
            <person name="Bonch-Osmolovskaya E.A."/>
            <person name="Peng X."/>
            <person name="Kublanov I.V."/>
        </authorList>
    </citation>
    <scope>NUCLEOTIDE SEQUENCE [LARGE SCALE GENOMIC DNA]</scope>
    <source>
        <strain evidence="1 2">R1</strain>
    </source>
</reference>
<evidence type="ECO:0000313" key="2">
    <source>
        <dbReference type="Proteomes" id="UP000215086"/>
    </source>
</evidence>
<sequence>MLRRYGIKSLNRTKLGLKQGANMLGVEVTINVLIAPSWD</sequence>
<dbReference type="Proteomes" id="UP000215086">
    <property type="component" value="Chromosome"/>
</dbReference>
<dbReference type="KEGG" id="ttf:THTE_2745"/>
<organism evidence="1 2">
    <name type="scientific">Thermogutta terrifontis</name>
    <dbReference type="NCBI Taxonomy" id="1331910"/>
    <lineage>
        <taxon>Bacteria</taxon>
        <taxon>Pseudomonadati</taxon>
        <taxon>Planctomycetota</taxon>
        <taxon>Planctomycetia</taxon>
        <taxon>Pirellulales</taxon>
        <taxon>Thermoguttaceae</taxon>
        <taxon>Thermogutta</taxon>
    </lineage>
</organism>
<dbReference type="EMBL" id="CP018477">
    <property type="protein sequence ID" value="ASV75347.1"/>
    <property type="molecule type" value="Genomic_DNA"/>
</dbReference>
<proteinExistence type="predicted"/>
<protein>
    <submittedName>
        <fullName evidence="1">Uncharacterized protein</fullName>
    </submittedName>
</protein>
<evidence type="ECO:0000313" key="1">
    <source>
        <dbReference type="EMBL" id="ASV75347.1"/>
    </source>
</evidence>
<gene>
    <name evidence="1" type="ORF">THTE_2745</name>
</gene>